<proteinExistence type="predicted"/>
<keyword evidence="3" id="KW-1185">Reference proteome</keyword>
<reference evidence="2" key="1">
    <citation type="submission" date="2022-03" db="EMBL/GenBank/DDBJ databases">
        <authorList>
            <person name="Sayadi A."/>
        </authorList>
    </citation>
    <scope>NUCLEOTIDE SEQUENCE</scope>
</reference>
<sequence>MTVCVLFQNPQQRQYPSMMPPRHGGVEEYPPRGMYRPSPAQMVPGSTGSTGGSRVRPMGGNLQSSLGGNPAASRRHLQQQGLGARRT</sequence>
<evidence type="ECO:0000313" key="2">
    <source>
        <dbReference type="EMBL" id="CAH2007045.1"/>
    </source>
</evidence>
<gene>
    <name evidence="2" type="ORF">ACAOBT_LOCUS29447</name>
</gene>
<dbReference type="EMBL" id="CAKOFQ010007728">
    <property type="protein sequence ID" value="CAH2007045.1"/>
    <property type="molecule type" value="Genomic_DNA"/>
</dbReference>
<protein>
    <submittedName>
        <fullName evidence="2">Uncharacterized protein</fullName>
    </submittedName>
</protein>
<accession>A0A9P0Q1G5</accession>
<comment type="caution">
    <text evidence="2">The sequence shown here is derived from an EMBL/GenBank/DDBJ whole genome shotgun (WGS) entry which is preliminary data.</text>
</comment>
<organism evidence="2 3">
    <name type="scientific">Acanthoscelides obtectus</name>
    <name type="common">Bean weevil</name>
    <name type="synonym">Bruchus obtectus</name>
    <dbReference type="NCBI Taxonomy" id="200917"/>
    <lineage>
        <taxon>Eukaryota</taxon>
        <taxon>Metazoa</taxon>
        <taxon>Ecdysozoa</taxon>
        <taxon>Arthropoda</taxon>
        <taxon>Hexapoda</taxon>
        <taxon>Insecta</taxon>
        <taxon>Pterygota</taxon>
        <taxon>Neoptera</taxon>
        <taxon>Endopterygota</taxon>
        <taxon>Coleoptera</taxon>
        <taxon>Polyphaga</taxon>
        <taxon>Cucujiformia</taxon>
        <taxon>Chrysomeloidea</taxon>
        <taxon>Chrysomelidae</taxon>
        <taxon>Bruchinae</taxon>
        <taxon>Bruchini</taxon>
        <taxon>Acanthoscelides</taxon>
    </lineage>
</organism>
<feature type="region of interest" description="Disordered" evidence="1">
    <location>
        <begin position="8"/>
        <end position="87"/>
    </location>
</feature>
<evidence type="ECO:0000313" key="3">
    <source>
        <dbReference type="Proteomes" id="UP001152888"/>
    </source>
</evidence>
<dbReference type="Proteomes" id="UP001152888">
    <property type="component" value="Unassembled WGS sequence"/>
</dbReference>
<evidence type="ECO:0000256" key="1">
    <source>
        <dbReference type="SAM" id="MobiDB-lite"/>
    </source>
</evidence>
<dbReference type="AlphaFoldDB" id="A0A9P0Q1G5"/>
<name>A0A9P0Q1G5_ACAOB</name>